<dbReference type="GO" id="GO:0007265">
    <property type="term" value="P:Ras protein signal transduction"/>
    <property type="evidence" value="ECO:0007669"/>
    <property type="project" value="TreeGrafter"/>
</dbReference>
<dbReference type="SMART" id="SM00310">
    <property type="entry name" value="PTBI"/>
    <property type="match status" value="1"/>
</dbReference>
<keyword evidence="1" id="KW-1133">Transmembrane helix</keyword>
<dbReference type="InterPro" id="IPR050996">
    <property type="entry name" value="Docking_Protein_DOK"/>
</dbReference>
<sequence length="331" mass="37251">MDLNVKEGKLFIQHHKFGKWRKVWLVLYGASQHGVARLELLRCAGTEDGPISRRPGKKVLRLSDCVSVREAPGEPCPGDGMAAFVVETTEKSYIFASEQQTTTDWVEKLRLIAFQVDCVLCFLASLAVHEFCVSVRASEAADRCGLRGAYWLRVTRDGLVLLEPETKEMLLCWPYRLLRRYGNDKVSTEGAGRRCASGPGGFSFETRQSLAIFALMEERIRQEVRSSGCHGDELLEGQCEGEGGVPRHPRAHSPLPPTPRSSALMELTSPYANPADLLRPTNVNKILSSRMPQVPFSWVFFFCCCCCCWFFFCLFFLMCMCVWSPVFAPQQ</sequence>
<dbReference type="GO" id="GO:0005737">
    <property type="term" value="C:cytoplasm"/>
    <property type="evidence" value="ECO:0007669"/>
    <property type="project" value="TreeGrafter"/>
</dbReference>
<dbReference type="InterPro" id="IPR011993">
    <property type="entry name" value="PH-like_dom_sf"/>
</dbReference>
<dbReference type="InterPro" id="IPR002404">
    <property type="entry name" value="IRS_PTB"/>
</dbReference>
<name>A0A3B3T7R9_9TELE</name>
<feature type="domain" description="IRS-type PTB" evidence="2">
    <location>
        <begin position="127"/>
        <end position="230"/>
    </location>
</feature>
<dbReference type="GO" id="GO:0007169">
    <property type="term" value="P:cell surface receptor protein tyrosine kinase signaling pathway"/>
    <property type="evidence" value="ECO:0007669"/>
    <property type="project" value="TreeGrafter"/>
</dbReference>
<dbReference type="SMART" id="SM01244">
    <property type="entry name" value="IRS"/>
    <property type="match status" value="1"/>
</dbReference>
<protein>
    <recommendedName>
        <fullName evidence="2">IRS-type PTB domain-containing protein</fullName>
    </recommendedName>
</protein>
<keyword evidence="1" id="KW-0812">Transmembrane</keyword>
<proteinExistence type="predicted"/>
<organism evidence="3 4">
    <name type="scientific">Paramormyrops kingsleyae</name>
    <dbReference type="NCBI Taxonomy" id="1676925"/>
    <lineage>
        <taxon>Eukaryota</taxon>
        <taxon>Metazoa</taxon>
        <taxon>Chordata</taxon>
        <taxon>Craniata</taxon>
        <taxon>Vertebrata</taxon>
        <taxon>Euteleostomi</taxon>
        <taxon>Actinopterygii</taxon>
        <taxon>Neopterygii</taxon>
        <taxon>Teleostei</taxon>
        <taxon>Osteoglossocephala</taxon>
        <taxon>Osteoglossomorpha</taxon>
        <taxon>Osteoglossiformes</taxon>
        <taxon>Mormyridae</taxon>
        <taxon>Paramormyrops</taxon>
    </lineage>
</organism>
<dbReference type="PANTHER" id="PTHR21258">
    <property type="entry name" value="DOCKING PROTEIN RELATED"/>
    <property type="match status" value="1"/>
</dbReference>
<dbReference type="Pfam" id="PF00169">
    <property type="entry name" value="PH"/>
    <property type="match status" value="1"/>
</dbReference>
<dbReference type="PANTHER" id="PTHR21258:SF46">
    <property type="entry name" value="DOCKING PROTEIN 1"/>
    <property type="match status" value="1"/>
</dbReference>
<dbReference type="Ensembl" id="ENSPKIT00000020254.1">
    <property type="protein sequence ID" value="ENSPKIP00000039252.1"/>
    <property type="gene ID" value="ENSPKIG00000016678.1"/>
</dbReference>
<dbReference type="AlphaFoldDB" id="A0A3B3T7R9"/>
<evidence type="ECO:0000313" key="4">
    <source>
        <dbReference type="Proteomes" id="UP000261540"/>
    </source>
</evidence>
<accession>A0A3B3T7R9</accession>
<keyword evidence="1" id="KW-0472">Membrane</keyword>
<dbReference type="PROSITE" id="PS51064">
    <property type="entry name" value="IRS_PTB"/>
    <property type="match status" value="1"/>
</dbReference>
<evidence type="ECO:0000259" key="2">
    <source>
        <dbReference type="PROSITE" id="PS51064"/>
    </source>
</evidence>
<evidence type="ECO:0000256" key="1">
    <source>
        <dbReference type="SAM" id="Phobius"/>
    </source>
</evidence>
<evidence type="ECO:0000313" key="3">
    <source>
        <dbReference type="Ensembl" id="ENSPKIP00000039252.1"/>
    </source>
</evidence>
<dbReference type="SUPFAM" id="SSF50729">
    <property type="entry name" value="PH domain-like"/>
    <property type="match status" value="2"/>
</dbReference>
<dbReference type="InterPro" id="IPR001849">
    <property type="entry name" value="PH_domain"/>
</dbReference>
<dbReference type="GO" id="GO:0043410">
    <property type="term" value="P:positive regulation of MAPK cascade"/>
    <property type="evidence" value="ECO:0007669"/>
    <property type="project" value="TreeGrafter"/>
</dbReference>
<feature type="transmembrane region" description="Helical" evidence="1">
    <location>
        <begin position="298"/>
        <end position="323"/>
    </location>
</feature>
<reference evidence="3" key="2">
    <citation type="submission" date="2025-09" db="UniProtKB">
        <authorList>
            <consortium name="Ensembl"/>
        </authorList>
    </citation>
    <scope>IDENTIFICATION</scope>
</reference>
<dbReference type="Pfam" id="PF02174">
    <property type="entry name" value="IRS"/>
    <property type="match status" value="1"/>
</dbReference>
<dbReference type="GeneTree" id="ENSGT00940000155980"/>
<keyword evidence="4" id="KW-1185">Reference proteome</keyword>
<dbReference type="Proteomes" id="UP000261540">
    <property type="component" value="Unplaced"/>
</dbReference>
<reference evidence="3" key="1">
    <citation type="submission" date="2025-08" db="UniProtKB">
        <authorList>
            <consortium name="Ensembl"/>
        </authorList>
    </citation>
    <scope>IDENTIFICATION</scope>
</reference>
<dbReference type="STRING" id="1676925.ENSPKIP00000039252"/>
<dbReference type="Gene3D" id="2.30.29.30">
    <property type="entry name" value="Pleckstrin-homology domain (PH domain)/Phosphotyrosine-binding domain (PTB)"/>
    <property type="match status" value="2"/>
</dbReference>
<dbReference type="SMART" id="SM00233">
    <property type="entry name" value="PH"/>
    <property type="match status" value="1"/>
</dbReference>